<evidence type="ECO:0000313" key="2">
    <source>
        <dbReference type="Proteomes" id="UP001634393"/>
    </source>
</evidence>
<accession>A0ABD3U4Z4</accession>
<keyword evidence="2" id="KW-1185">Reference proteome</keyword>
<proteinExistence type="predicted"/>
<name>A0ABD3U4Z4_9LAMI</name>
<dbReference type="AlphaFoldDB" id="A0ABD3U4Z4"/>
<comment type="caution">
    <text evidence="1">The sequence shown here is derived from an EMBL/GenBank/DDBJ whole genome shotgun (WGS) entry which is preliminary data.</text>
</comment>
<organism evidence="1 2">
    <name type="scientific">Penstemon smallii</name>
    <dbReference type="NCBI Taxonomy" id="265156"/>
    <lineage>
        <taxon>Eukaryota</taxon>
        <taxon>Viridiplantae</taxon>
        <taxon>Streptophyta</taxon>
        <taxon>Embryophyta</taxon>
        <taxon>Tracheophyta</taxon>
        <taxon>Spermatophyta</taxon>
        <taxon>Magnoliopsida</taxon>
        <taxon>eudicotyledons</taxon>
        <taxon>Gunneridae</taxon>
        <taxon>Pentapetalae</taxon>
        <taxon>asterids</taxon>
        <taxon>lamiids</taxon>
        <taxon>Lamiales</taxon>
        <taxon>Plantaginaceae</taxon>
        <taxon>Cheloneae</taxon>
        <taxon>Penstemon</taxon>
    </lineage>
</organism>
<evidence type="ECO:0000313" key="1">
    <source>
        <dbReference type="EMBL" id="KAL3843901.1"/>
    </source>
</evidence>
<dbReference type="EMBL" id="JBJXBP010000002">
    <property type="protein sequence ID" value="KAL3843901.1"/>
    <property type="molecule type" value="Genomic_DNA"/>
</dbReference>
<evidence type="ECO:0008006" key="3">
    <source>
        <dbReference type="Google" id="ProtNLM"/>
    </source>
</evidence>
<dbReference type="Proteomes" id="UP001634393">
    <property type="component" value="Unassembled WGS sequence"/>
</dbReference>
<reference evidence="1 2" key="1">
    <citation type="submission" date="2024-12" db="EMBL/GenBank/DDBJ databases">
        <title>The unique morphological basis and parallel evolutionary history of personate flowers in Penstemon.</title>
        <authorList>
            <person name="Depatie T.H."/>
            <person name="Wessinger C.A."/>
        </authorList>
    </citation>
    <scope>NUCLEOTIDE SEQUENCE [LARGE SCALE GENOMIC DNA]</scope>
    <source>
        <strain evidence="1">WTNN_2</strain>
        <tissue evidence="1">Leaf</tissue>
    </source>
</reference>
<sequence length="129" mass="13839">MAVSSAIPCSAAATVLAVGAFTTRHPCSVAAARSTLSIPTPALPTTFNLPADDSKTSRLTLVPLLTISASQSEILVHSSSGLRLYEQSTFANSLRRFTPASPSFSATRMVGLASNERTTKRWGWSRWRR</sequence>
<protein>
    <recommendedName>
        <fullName evidence="3">Secreted protein</fullName>
    </recommendedName>
</protein>
<gene>
    <name evidence="1" type="ORF">ACJIZ3_001304</name>
</gene>